<evidence type="ECO:0000256" key="1">
    <source>
        <dbReference type="SAM" id="Phobius"/>
    </source>
</evidence>
<accession>A0A3D8JRR6</accession>
<keyword evidence="3" id="KW-1185">Reference proteome</keyword>
<keyword evidence="1" id="KW-0812">Transmembrane</keyword>
<dbReference type="AlphaFoldDB" id="A0A3D8JRR6"/>
<feature type="transmembrane region" description="Helical" evidence="1">
    <location>
        <begin position="53"/>
        <end position="72"/>
    </location>
</feature>
<sequence>MASQHLAAVSRIFRKAWRGEERLWIVWWLIGIPQSAVLALLYLNVLHKTPRSAAYIPALIFYIVVYFAWVRMAWLCAPNVERGIWTAVSYVMIVLGVLNLAKTLLLS</sequence>
<dbReference type="OrthoDB" id="9130879at2"/>
<name>A0A3D8JRR6_9BURK</name>
<comment type="caution">
    <text evidence="2">The sequence shown here is derived from an EMBL/GenBank/DDBJ whole genome shotgun (WGS) entry which is preliminary data.</text>
</comment>
<feature type="transmembrane region" description="Helical" evidence="1">
    <location>
        <begin position="25"/>
        <end position="46"/>
    </location>
</feature>
<feature type="transmembrane region" description="Helical" evidence="1">
    <location>
        <begin position="84"/>
        <end position="101"/>
    </location>
</feature>
<evidence type="ECO:0000313" key="2">
    <source>
        <dbReference type="EMBL" id="RDU95244.1"/>
    </source>
</evidence>
<dbReference type="EMBL" id="QRGA01000021">
    <property type="protein sequence ID" value="RDU95244.1"/>
    <property type="molecule type" value="Genomic_DNA"/>
</dbReference>
<reference evidence="2 3" key="1">
    <citation type="submission" date="2018-08" db="EMBL/GenBank/DDBJ databases">
        <title>Paraburkholderia sp. DHOM06 isolated from forest soil.</title>
        <authorList>
            <person name="Gao Z.-H."/>
            <person name="Qiu L.-H."/>
        </authorList>
    </citation>
    <scope>NUCLEOTIDE SEQUENCE [LARGE SCALE GENOMIC DNA]</scope>
    <source>
        <strain evidence="2 3">DHOM06</strain>
    </source>
</reference>
<evidence type="ECO:0000313" key="3">
    <source>
        <dbReference type="Proteomes" id="UP000256838"/>
    </source>
</evidence>
<dbReference type="RefSeq" id="WP_115537256.1">
    <property type="nucleotide sequence ID" value="NZ_QRGA01000021.1"/>
</dbReference>
<keyword evidence="1" id="KW-0472">Membrane</keyword>
<protein>
    <submittedName>
        <fullName evidence="2">Uncharacterized protein</fullName>
    </submittedName>
</protein>
<proteinExistence type="predicted"/>
<keyword evidence="1" id="KW-1133">Transmembrane helix</keyword>
<gene>
    <name evidence="2" type="ORF">DWV00_30125</name>
</gene>
<dbReference type="Proteomes" id="UP000256838">
    <property type="component" value="Unassembled WGS sequence"/>
</dbReference>
<organism evidence="2 3">
    <name type="scientific">Trinickia dinghuensis</name>
    <dbReference type="NCBI Taxonomy" id="2291023"/>
    <lineage>
        <taxon>Bacteria</taxon>
        <taxon>Pseudomonadati</taxon>
        <taxon>Pseudomonadota</taxon>
        <taxon>Betaproteobacteria</taxon>
        <taxon>Burkholderiales</taxon>
        <taxon>Burkholderiaceae</taxon>
        <taxon>Trinickia</taxon>
    </lineage>
</organism>